<protein>
    <recommendedName>
        <fullName evidence="4">Transmembrane protein</fullName>
    </recommendedName>
</protein>
<dbReference type="RefSeq" id="WP_379498250.1">
    <property type="nucleotide sequence ID" value="NZ_JBHSAO010000020.1"/>
</dbReference>
<evidence type="ECO:0008006" key="4">
    <source>
        <dbReference type="Google" id="ProtNLM"/>
    </source>
</evidence>
<dbReference type="EMBL" id="JBHSAO010000020">
    <property type="protein sequence ID" value="MFC4025764.1"/>
    <property type="molecule type" value="Genomic_DNA"/>
</dbReference>
<evidence type="ECO:0000256" key="1">
    <source>
        <dbReference type="SAM" id="Phobius"/>
    </source>
</evidence>
<accession>A0ABV8H4L9</accession>
<feature type="transmembrane region" description="Helical" evidence="1">
    <location>
        <begin position="41"/>
        <end position="63"/>
    </location>
</feature>
<gene>
    <name evidence="2" type="ORF">ACFOUV_18445</name>
</gene>
<organism evidence="2 3">
    <name type="scientific">Oceanobacillus longus</name>
    <dbReference type="NCBI Taxonomy" id="930120"/>
    <lineage>
        <taxon>Bacteria</taxon>
        <taxon>Bacillati</taxon>
        <taxon>Bacillota</taxon>
        <taxon>Bacilli</taxon>
        <taxon>Bacillales</taxon>
        <taxon>Bacillaceae</taxon>
        <taxon>Oceanobacillus</taxon>
    </lineage>
</organism>
<evidence type="ECO:0000313" key="3">
    <source>
        <dbReference type="Proteomes" id="UP001595772"/>
    </source>
</evidence>
<evidence type="ECO:0000313" key="2">
    <source>
        <dbReference type="EMBL" id="MFC4025764.1"/>
    </source>
</evidence>
<proteinExistence type="predicted"/>
<reference evidence="3" key="1">
    <citation type="journal article" date="2019" name="Int. J. Syst. Evol. Microbiol.">
        <title>The Global Catalogue of Microorganisms (GCM) 10K type strain sequencing project: providing services to taxonomists for standard genome sequencing and annotation.</title>
        <authorList>
            <consortium name="The Broad Institute Genomics Platform"/>
            <consortium name="The Broad Institute Genome Sequencing Center for Infectious Disease"/>
            <person name="Wu L."/>
            <person name="Ma J."/>
        </authorList>
    </citation>
    <scope>NUCLEOTIDE SEQUENCE [LARGE SCALE GENOMIC DNA]</scope>
    <source>
        <strain evidence="3">IBRC-M 10703</strain>
    </source>
</reference>
<keyword evidence="1" id="KW-1133">Transmembrane helix</keyword>
<sequence>MNKEWKENMESPEHMNDLHEGYLQQPYYRVESQDIHGEERFVGPFLVPFVGALAGGLLAGAVFSPNYGYYPPYPVYAAYPPYPSYPPYPYYPHYYGY</sequence>
<keyword evidence="1" id="KW-0472">Membrane</keyword>
<name>A0ABV8H4L9_9BACI</name>
<dbReference type="Proteomes" id="UP001595772">
    <property type="component" value="Unassembled WGS sequence"/>
</dbReference>
<keyword evidence="3" id="KW-1185">Reference proteome</keyword>
<keyword evidence="1" id="KW-0812">Transmembrane</keyword>
<comment type="caution">
    <text evidence="2">The sequence shown here is derived from an EMBL/GenBank/DDBJ whole genome shotgun (WGS) entry which is preliminary data.</text>
</comment>